<gene>
    <name evidence="2" type="ORF">O181_121611</name>
</gene>
<protein>
    <submittedName>
        <fullName evidence="2">Uncharacterized protein</fullName>
    </submittedName>
</protein>
<accession>A0A9Q3KJY3</accession>
<proteinExistence type="predicted"/>
<feature type="region of interest" description="Disordered" evidence="1">
    <location>
        <begin position="193"/>
        <end position="212"/>
    </location>
</feature>
<name>A0A9Q3KJY3_9BASI</name>
<reference evidence="2" key="1">
    <citation type="submission" date="2021-03" db="EMBL/GenBank/DDBJ databases">
        <title>Draft genome sequence of rust myrtle Austropuccinia psidii MF-1, a brazilian biotype.</title>
        <authorList>
            <person name="Quecine M.C."/>
            <person name="Pachon D.M.R."/>
            <person name="Bonatelli M.L."/>
            <person name="Correr F.H."/>
            <person name="Franceschini L.M."/>
            <person name="Leite T.F."/>
            <person name="Margarido G.R.A."/>
            <person name="Almeida C.A."/>
            <person name="Ferrarezi J.A."/>
            <person name="Labate C.A."/>
        </authorList>
    </citation>
    <scope>NUCLEOTIDE SEQUENCE</scope>
    <source>
        <strain evidence="2">MF-1</strain>
    </source>
</reference>
<dbReference type="AlphaFoldDB" id="A0A9Q3KJY3"/>
<feature type="region of interest" description="Disordered" evidence="1">
    <location>
        <begin position="1"/>
        <end position="20"/>
    </location>
</feature>
<evidence type="ECO:0000313" key="2">
    <source>
        <dbReference type="EMBL" id="MBW0581896.1"/>
    </source>
</evidence>
<dbReference type="OrthoDB" id="2985118at2759"/>
<evidence type="ECO:0000256" key="1">
    <source>
        <dbReference type="SAM" id="MobiDB-lite"/>
    </source>
</evidence>
<dbReference type="EMBL" id="AVOT02111121">
    <property type="protein sequence ID" value="MBW0581896.1"/>
    <property type="molecule type" value="Genomic_DNA"/>
</dbReference>
<dbReference type="Proteomes" id="UP000765509">
    <property type="component" value="Unassembled WGS sequence"/>
</dbReference>
<sequence>MCQRCLTQTHSSPKGNRQGASFTPFQYKHHIKKIKSTIVPKYLSKIPTSASGSECLQILLDKFLSANYSKLTQSTFSTLAGLDSTSHKPYSGIQTLPPQDLGMKIFAILSLRDNIARRASRILNPALHLLVKSSISSSGGHPTPAFHIPQDLSTTFEDLQLETVIQNYICFPQCFFLNGLTESVTNDQLHCQSHNDPNDHDPPCTQSLGKFI</sequence>
<keyword evidence="3" id="KW-1185">Reference proteome</keyword>
<evidence type="ECO:0000313" key="3">
    <source>
        <dbReference type="Proteomes" id="UP000765509"/>
    </source>
</evidence>
<organism evidence="2 3">
    <name type="scientific">Austropuccinia psidii MF-1</name>
    <dbReference type="NCBI Taxonomy" id="1389203"/>
    <lineage>
        <taxon>Eukaryota</taxon>
        <taxon>Fungi</taxon>
        <taxon>Dikarya</taxon>
        <taxon>Basidiomycota</taxon>
        <taxon>Pucciniomycotina</taxon>
        <taxon>Pucciniomycetes</taxon>
        <taxon>Pucciniales</taxon>
        <taxon>Sphaerophragmiaceae</taxon>
        <taxon>Austropuccinia</taxon>
    </lineage>
</organism>
<comment type="caution">
    <text evidence="2">The sequence shown here is derived from an EMBL/GenBank/DDBJ whole genome shotgun (WGS) entry which is preliminary data.</text>
</comment>